<accession>A0ABS1QV67</accession>
<organism evidence="3 4">
    <name type="scientific">Zobellella iuensis</name>
    <dbReference type="NCBI Taxonomy" id="2803811"/>
    <lineage>
        <taxon>Bacteria</taxon>
        <taxon>Pseudomonadati</taxon>
        <taxon>Pseudomonadota</taxon>
        <taxon>Gammaproteobacteria</taxon>
        <taxon>Aeromonadales</taxon>
        <taxon>Aeromonadaceae</taxon>
        <taxon>Zobellella</taxon>
    </lineage>
</organism>
<reference evidence="4" key="1">
    <citation type="submission" date="2021-01" db="EMBL/GenBank/DDBJ databases">
        <title>Genome public.</title>
        <authorList>
            <person name="Liu C."/>
            <person name="Sun Q."/>
        </authorList>
    </citation>
    <scope>NUCLEOTIDE SEQUENCE [LARGE SCALE GENOMIC DNA]</scope>
    <source>
        <strain evidence="4">CGMCC 1.18722</strain>
    </source>
</reference>
<keyword evidence="1" id="KW-0812">Transmembrane</keyword>
<feature type="domain" description="DUF2061" evidence="2">
    <location>
        <begin position="1"/>
        <end position="52"/>
    </location>
</feature>
<sequence length="69" mass="7824">MYKTITFAIVHFTVAFTVAWLLSGDLLVGGLIALVEPMVNTVAYFFHEKAWSKFGQRRRFKLDNMGLGV</sequence>
<dbReference type="EMBL" id="JAERTZ010000026">
    <property type="protein sequence ID" value="MBL1378754.1"/>
    <property type="molecule type" value="Genomic_DNA"/>
</dbReference>
<dbReference type="InterPro" id="IPR018638">
    <property type="entry name" value="DUF2061_membrane"/>
</dbReference>
<proteinExistence type="predicted"/>
<feature type="transmembrane region" description="Helical" evidence="1">
    <location>
        <begin position="5"/>
        <end position="22"/>
    </location>
</feature>
<name>A0ABS1QV67_9GAMM</name>
<evidence type="ECO:0000256" key="1">
    <source>
        <dbReference type="SAM" id="Phobius"/>
    </source>
</evidence>
<comment type="caution">
    <text evidence="3">The sequence shown here is derived from an EMBL/GenBank/DDBJ whole genome shotgun (WGS) entry which is preliminary data.</text>
</comment>
<dbReference type="Proteomes" id="UP000638570">
    <property type="component" value="Unassembled WGS sequence"/>
</dbReference>
<evidence type="ECO:0000313" key="3">
    <source>
        <dbReference type="EMBL" id="MBL1378754.1"/>
    </source>
</evidence>
<evidence type="ECO:0000259" key="2">
    <source>
        <dbReference type="Pfam" id="PF09834"/>
    </source>
</evidence>
<dbReference type="Pfam" id="PF09834">
    <property type="entry name" value="DUF2061"/>
    <property type="match status" value="1"/>
</dbReference>
<evidence type="ECO:0000313" key="4">
    <source>
        <dbReference type="Proteomes" id="UP000638570"/>
    </source>
</evidence>
<keyword evidence="1" id="KW-0472">Membrane</keyword>
<keyword evidence="1" id="KW-1133">Transmembrane helix</keyword>
<gene>
    <name evidence="3" type="ORF">JKV55_15680</name>
</gene>
<keyword evidence="4" id="KW-1185">Reference proteome</keyword>
<protein>
    <submittedName>
        <fullName evidence="3">DUF2061 domain-containing protein</fullName>
    </submittedName>
</protein>